<reference evidence="3" key="1">
    <citation type="submission" date="2019-05" db="EMBL/GenBank/DDBJ databases">
        <title>Annotation for the trematode Fasciolopsis buski.</title>
        <authorList>
            <person name="Choi Y.-J."/>
        </authorList>
    </citation>
    <scope>NUCLEOTIDE SEQUENCE</scope>
    <source>
        <strain evidence="3">HT</strain>
        <tissue evidence="3">Whole worm</tissue>
    </source>
</reference>
<dbReference type="InterPro" id="IPR052640">
    <property type="entry name" value="Gemin-5"/>
</dbReference>
<dbReference type="SMART" id="SM00320">
    <property type="entry name" value="WD40"/>
    <property type="match status" value="8"/>
</dbReference>
<dbReference type="Pfam" id="PF00400">
    <property type="entry name" value="WD40"/>
    <property type="match status" value="2"/>
</dbReference>
<feature type="region of interest" description="Disordered" evidence="2">
    <location>
        <begin position="549"/>
        <end position="589"/>
    </location>
</feature>
<dbReference type="EMBL" id="LUCM01005644">
    <property type="protein sequence ID" value="KAA0192512.1"/>
    <property type="molecule type" value="Genomic_DNA"/>
</dbReference>
<evidence type="ECO:0000313" key="4">
    <source>
        <dbReference type="Proteomes" id="UP000728185"/>
    </source>
</evidence>
<dbReference type="InterPro" id="IPR015943">
    <property type="entry name" value="WD40/YVTN_repeat-like_dom_sf"/>
</dbReference>
<feature type="compositionally biased region" description="Polar residues" evidence="2">
    <location>
        <begin position="909"/>
        <end position="929"/>
    </location>
</feature>
<feature type="repeat" description="WD" evidence="1">
    <location>
        <begin position="763"/>
        <end position="805"/>
    </location>
</feature>
<dbReference type="PANTHER" id="PTHR46362">
    <property type="entry name" value="GEM-ASSOCIATED PROTEIN 5"/>
    <property type="match status" value="1"/>
</dbReference>
<gene>
    <name evidence="3" type="ORF">FBUS_01527</name>
</gene>
<dbReference type="GO" id="GO:0003730">
    <property type="term" value="F:mRNA 3'-UTR binding"/>
    <property type="evidence" value="ECO:0007669"/>
    <property type="project" value="TreeGrafter"/>
</dbReference>
<proteinExistence type="predicted"/>
<dbReference type="InterPro" id="IPR001680">
    <property type="entry name" value="WD40_rpt"/>
</dbReference>
<comment type="caution">
    <text evidence="3">The sequence shown here is derived from an EMBL/GenBank/DDBJ whole genome shotgun (WGS) entry which is preliminary data.</text>
</comment>
<dbReference type="Gene3D" id="2.130.10.10">
    <property type="entry name" value="YVTN repeat-like/Quinoprotein amine dehydrogenase"/>
    <property type="match status" value="2"/>
</dbReference>
<dbReference type="SUPFAM" id="SSF50978">
    <property type="entry name" value="WD40 repeat-like"/>
    <property type="match status" value="2"/>
</dbReference>
<dbReference type="OrthoDB" id="7326421at2759"/>
<feature type="compositionally biased region" description="Basic and acidic residues" evidence="2">
    <location>
        <begin position="573"/>
        <end position="586"/>
    </location>
</feature>
<evidence type="ECO:0000256" key="1">
    <source>
        <dbReference type="PROSITE-ProRule" id="PRU00221"/>
    </source>
</evidence>
<dbReference type="GO" id="GO:0000387">
    <property type="term" value="P:spliceosomal snRNP assembly"/>
    <property type="evidence" value="ECO:0007669"/>
    <property type="project" value="TreeGrafter"/>
</dbReference>
<feature type="region of interest" description="Disordered" evidence="2">
    <location>
        <begin position="876"/>
        <end position="936"/>
    </location>
</feature>
<feature type="region of interest" description="Disordered" evidence="2">
    <location>
        <begin position="306"/>
        <end position="335"/>
    </location>
</feature>
<accession>A0A8E0RSQ1</accession>
<dbReference type="PROSITE" id="PS50294">
    <property type="entry name" value="WD_REPEATS_REGION"/>
    <property type="match status" value="1"/>
</dbReference>
<keyword evidence="1" id="KW-0853">WD repeat</keyword>
<protein>
    <submittedName>
        <fullName evidence="3">Gem associated protein 5</fullName>
    </submittedName>
</protein>
<dbReference type="PANTHER" id="PTHR46362:SF1">
    <property type="entry name" value="GEM-ASSOCIATED PROTEIN 5"/>
    <property type="match status" value="1"/>
</dbReference>
<evidence type="ECO:0000256" key="2">
    <source>
        <dbReference type="SAM" id="MobiDB-lite"/>
    </source>
</evidence>
<evidence type="ECO:0000313" key="3">
    <source>
        <dbReference type="EMBL" id="KAA0192512.1"/>
    </source>
</evidence>
<dbReference type="InterPro" id="IPR036322">
    <property type="entry name" value="WD40_repeat_dom_sf"/>
</dbReference>
<dbReference type="GO" id="GO:0005634">
    <property type="term" value="C:nucleus"/>
    <property type="evidence" value="ECO:0007669"/>
    <property type="project" value="TreeGrafter"/>
</dbReference>
<sequence>MFGAVNTGFFHYPLHLQHFPELAEYSVVGPPDWFLSGVLASIHWESTASGGSTIIAFSSKPYVYIFLLQSNTNVDDKLTYKSTLIGQISAHHDRICGISLCVADPDWDVLTLVDSRAKPIQLFTCGHDGSVRHWVHADSEWLLAQELNVRSLNDALLPTAVDSFFSSCNSALLVLIGCNKGMLIVWFINEITQNHCYVSKKFESEEVLTLSWNPYQLNSSELTFAVGYRKGLIGVYGYKLSSVTSSQKLTQLFRFHAHEKDVCGLLWRCSPIDVGEPKIDLVSTGRDQFVKVWDIEKSWCQSSVRVPGSSRASASSKENNRSTKSNNSSTGTPWISACQTKPGSNLLISGLRGEIYEWSVDEVSKTGPNLLASNIHTMLIFSMKSIPNSNNLLVTVSQDRQVLVWQCTEQNSLVPVLKIPTVAGGIFALAQSDHGNGPVAAGVSDGSLLLWRPFSDPCTASGAPGRDLVVLWPRGQNASSITALAWHPSPKHDSLLAYGTEAGCVDLLDTAKPRKITISHKSKAQPFMFGTTVYRVVWGPLLFERDPDCRTNQLEPENRRESGEQMSGELEEDVTKRAESPGHTEADSSSCNKFSFYVYSICKGKIFCHLGFQRPPLDVTLRFPQPPETTMDEWVECKRADICFLILDKPRKTNDSDLTSDIIHDLLDCIVSVGYRDGRVDVYARRRSTEPEQSQPPILFPLCTLSTHTKGINCLAWSYDHYRIAIGSNEHFITVVDLTQILLDAVGSSSFKHTKSSACLARLEGHCNRITGLDWSPHDPFLLLSSSFDGTANVWSIQVGESRQNYISVANFRAHRLRLFSCLWSRAESDFAFSGGEMRHLLGWRPSKLCHNEPPNTRRYRPPPVKKVQHIQLDVENNAPVDNPSTSVTIVPSPDPITADQLGAEQPSYADNNTDQPESSTVKPISSKKSTNRKIYEKSRKRPSLFPLFLLRPDTPQINKIDLTASPPIQLSSKLAQILHVFHWLYDNIPLPSSEEDLLFLLPDSTLTRRQLIHFFDQQANYHFQLYHTTRNANGLMHLDAWCMILLWMGRVSQVSSILIAEHHLPFWLLWCLQMTKSTEPWPVEQVIPGIDIPGEKVKELMSTSSDICICATILVSAGRSRDAVDLLINKNRMKEALLLARLRLDPEDAQPLVTRCLELMIQNQIVGDVPYLSIIHQLGYGTINSANTLIQRASISQSSSVIDELSMYWTQFVISLRNPDSSLFHSAVLQLIRACIVAGFELNGDGQSISAGEEQKAYFDQWKFIFTRSSLTPLTSSNLDLSFVLPILDTALLVSHMTNEDEFVPVEIPTVSHTAAPKLLMHLDQFSICRIPGSQWSACMVHVVLGLTAVIAVNQLQADEVESSRQEQAHRQSLLSDALRDCEKSNSVQTSRLIHNLTIFSNKSGFSGTALGSGLYTFSEQ</sequence>
<organism evidence="3 4">
    <name type="scientific">Fasciolopsis buskii</name>
    <dbReference type="NCBI Taxonomy" id="27845"/>
    <lineage>
        <taxon>Eukaryota</taxon>
        <taxon>Metazoa</taxon>
        <taxon>Spiralia</taxon>
        <taxon>Lophotrochozoa</taxon>
        <taxon>Platyhelminthes</taxon>
        <taxon>Trematoda</taxon>
        <taxon>Digenea</taxon>
        <taxon>Plagiorchiida</taxon>
        <taxon>Echinostomata</taxon>
        <taxon>Echinostomatoidea</taxon>
        <taxon>Fasciolidae</taxon>
        <taxon>Fasciolopsis</taxon>
    </lineage>
</organism>
<keyword evidence="4" id="KW-1185">Reference proteome</keyword>
<name>A0A8E0RSQ1_9TREM</name>
<dbReference type="PROSITE" id="PS50082">
    <property type="entry name" value="WD_REPEATS_2"/>
    <property type="match status" value="1"/>
</dbReference>
<dbReference type="GO" id="GO:0032797">
    <property type="term" value="C:SMN complex"/>
    <property type="evidence" value="ECO:0007669"/>
    <property type="project" value="TreeGrafter"/>
</dbReference>
<dbReference type="Proteomes" id="UP000728185">
    <property type="component" value="Unassembled WGS sequence"/>
</dbReference>